<dbReference type="EMBL" id="BLAL01000297">
    <property type="protein sequence ID" value="GET01102.1"/>
    <property type="molecule type" value="Genomic_DNA"/>
</dbReference>
<dbReference type="Proteomes" id="UP000247702">
    <property type="component" value="Unassembled WGS sequence"/>
</dbReference>
<evidence type="ECO:0000313" key="1">
    <source>
        <dbReference type="EMBL" id="GBC01910.1"/>
    </source>
</evidence>
<proteinExistence type="predicted"/>
<evidence type="ECO:0000313" key="2">
    <source>
        <dbReference type="EMBL" id="GET01102.1"/>
    </source>
</evidence>
<dbReference type="EMBL" id="BEXD01003758">
    <property type="protein sequence ID" value="GBC01910.1"/>
    <property type="molecule type" value="Genomic_DNA"/>
</dbReference>
<dbReference type="OrthoDB" id="2447560at2759"/>
<dbReference type="STRING" id="94130.A0A2Z6RY99"/>
<evidence type="ECO:0000313" key="3">
    <source>
        <dbReference type="Proteomes" id="UP000247702"/>
    </source>
</evidence>
<comment type="caution">
    <text evidence="1">The sequence shown here is derived from an EMBL/GenBank/DDBJ whole genome shotgun (WGS) entry which is preliminary data.</text>
</comment>
<protein>
    <submittedName>
        <fullName evidence="1">Uncharacterized protein</fullName>
    </submittedName>
</protein>
<sequence length="128" mass="15214">MVSHIKGLKKFINLHRNTKYQKLEVNWTSTFECLNCDIANNETSISSSKVKAHKVHLLIEEIPIIEQMKKSFLDLYDRWKCPSCGLEDETFDHVWTCDEHQSLLLKIKNNTIDLLYRIKQEFWDKISE</sequence>
<gene>
    <name evidence="2" type="ORF">RCL2_002753000</name>
    <name evidence="1" type="ORF">RclHR1_43800001</name>
</gene>
<reference evidence="2" key="2">
    <citation type="submission" date="2019-10" db="EMBL/GenBank/DDBJ databases">
        <title>Conservation and host-specific expression of non-tandemly repeated heterogenous ribosome RNA gene in arbuscular mycorrhizal fungi.</title>
        <authorList>
            <person name="Maeda T."/>
            <person name="Kobayashi Y."/>
            <person name="Nakagawa T."/>
            <person name="Ezawa T."/>
            <person name="Yamaguchi K."/>
            <person name="Bino T."/>
            <person name="Nishimoto Y."/>
            <person name="Shigenobu S."/>
            <person name="Kawaguchi M."/>
        </authorList>
    </citation>
    <scope>NUCLEOTIDE SEQUENCE</scope>
    <source>
        <strain evidence="2">HR1</strain>
    </source>
</reference>
<accession>A0A2Z6RY99</accession>
<organism evidence="1 3">
    <name type="scientific">Rhizophagus clarus</name>
    <dbReference type="NCBI Taxonomy" id="94130"/>
    <lineage>
        <taxon>Eukaryota</taxon>
        <taxon>Fungi</taxon>
        <taxon>Fungi incertae sedis</taxon>
        <taxon>Mucoromycota</taxon>
        <taxon>Glomeromycotina</taxon>
        <taxon>Glomeromycetes</taxon>
        <taxon>Glomerales</taxon>
        <taxon>Glomeraceae</taxon>
        <taxon>Rhizophagus</taxon>
    </lineage>
</organism>
<dbReference type="AlphaFoldDB" id="A0A2Z6RY99"/>
<keyword evidence="3" id="KW-1185">Reference proteome</keyword>
<name>A0A2Z6RY99_9GLOM</name>
<reference evidence="1 3" key="1">
    <citation type="submission" date="2017-11" db="EMBL/GenBank/DDBJ databases">
        <title>The genome of Rhizophagus clarus HR1 reveals common genetic basis of auxotrophy among arbuscular mycorrhizal fungi.</title>
        <authorList>
            <person name="Kobayashi Y."/>
        </authorList>
    </citation>
    <scope>NUCLEOTIDE SEQUENCE [LARGE SCALE GENOMIC DNA]</scope>
    <source>
        <strain evidence="1 3">HR1</strain>
    </source>
</reference>
<dbReference type="Proteomes" id="UP000615446">
    <property type="component" value="Unassembled WGS sequence"/>
</dbReference>